<proteinExistence type="predicted"/>
<dbReference type="EMBL" id="QGKW02000717">
    <property type="protein sequence ID" value="KAF2597781.1"/>
    <property type="molecule type" value="Genomic_DNA"/>
</dbReference>
<comment type="caution">
    <text evidence="1">The sequence shown here is derived from an EMBL/GenBank/DDBJ whole genome shotgun (WGS) entry which is preliminary data.</text>
</comment>
<gene>
    <name evidence="2" type="ORF">F2Q68_00012299</name>
    <name evidence="1" type="ORF">F2Q70_00018711</name>
</gene>
<evidence type="ECO:0000313" key="2">
    <source>
        <dbReference type="EMBL" id="KAF2597781.1"/>
    </source>
</evidence>
<organism evidence="1">
    <name type="scientific">Brassica cretica</name>
    <name type="common">Mustard</name>
    <dbReference type="NCBI Taxonomy" id="69181"/>
    <lineage>
        <taxon>Eukaryota</taxon>
        <taxon>Viridiplantae</taxon>
        <taxon>Streptophyta</taxon>
        <taxon>Embryophyta</taxon>
        <taxon>Tracheophyta</taxon>
        <taxon>Spermatophyta</taxon>
        <taxon>Magnoliopsida</taxon>
        <taxon>eudicotyledons</taxon>
        <taxon>Gunneridae</taxon>
        <taxon>Pentapetalae</taxon>
        <taxon>rosids</taxon>
        <taxon>malvids</taxon>
        <taxon>Brassicales</taxon>
        <taxon>Brassicaceae</taxon>
        <taxon>Brassiceae</taxon>
        <taxon>Brassica</taxon>
    </lineage>
</organism>
<dbReference type="Proteomes" id="UP000712281">
    <property type="component" value="Unassembled WGS sequence"/>
</dbReference>
<dbReference type="EMBL" id="QGKY02001250">
    <property type="protein sequence ID" value="KAF2562491.1"/>
    <property type="molecule type" value="Genomic_DNA"/>
</dbReference>
<accession>A0A8S9HTV5</accession>
<protein>
    <submittedName>
        <fullName evidence="1">Uncharacterized protein</fullName>
    </submittedName>
</protein>
<sequence>MWTIKHGDLAMKERLSKMSLLDSLIGKKEPLVEYEEALKKKLINDLIFLLFCFLLLNSSSCSCCVERVHVGKQSRSKDAAVKSGVVVSCHESSVSCHDVAVKSGVVSCFLSCII</sequence>
<name>A0A8S9HTV5_BRACR</name>
<dbReference type="AlphaFoldDB" id="A0A8S9HTV5"/>
<evidence type="ECO:0000313" key="1">
    <source>
        <dbReference type="EMBL" id="KAF2562491.1"/>
    </source>
</evidence>
<reference evidence="1" key="1">
    <citation type="submission" date="2019-12" db="EMBL/GenBank/DDBJ databases">
        <title>Genome sequencing and annotation of Brassica cretica.</title>
        <authorList>
            <person name="Studholme D.J."/>
            <person name="Sarris P.F."/>
        </authorList>
    </citation>
    <scope>NUCLEOTIDE SEQUENCE</scope>
    <source>
        <strain evidence="2">PFS-001/15</strain>
        <strain evidence="1">PFS-102/07</strain>
        <tissue evidence="1">Leaf</tissue>
    </source>
</reference>